<dbReference type="SMR" id="E9HBK7"/>
<dbReference type="Gene3D" id="6.10.250.2270">
    <property type="match status" value="1"/>
</dbReference>
<evidence type="ECO:0000256" key="2">
    <source>
        <dbReference type="ARBA" id="ARBA00022980"/>
    </source>
</evidence>
<keyword evidence="3" id="KW-0687">Ribonucleoprotein</keyword>
<evidence type="ECO:0000256" key="4">
    <source>
        <dbReference type="ARBA" id="ARBA00035215"/>
    </source>
</evidence>
<dbReference type="Proteomes" id="UP000000305">
    <property type="component" value="Unassembled WGS sequence"/>
</dbReference>
<keyword evidence="9" id="KW-1185">Reference proteome</keyword>
<dbReference type="PhylomeDB" id="E9HBK7"/>
<keyword evidence="2" id="KW-0689">Ribosomal protein</keyword>
<protein>
    <recommendedName>
        <fullName evidence="4">Large ribosomal subunit protein eL14</fullName>
    </recommendedName>
    <alternativeName>
        <fullName evidence="5">60S ribosomal protein L14</fullName>
    </alternativeName>
</protein>
<dbReference type="GO" id="GO:0003723">
    <property type="term" value="F:RNA binding"/>
    <property type="evidence" value="ECO:0000318"/>
    <property type="project" value="GO_Central"/>
</dbReference>
<feature type="domain" description="Large ribosomal subunit protein eL14" evidence="7">
    <location>
        <begin position="46"/>
        <end position="120"/>
    </location>
</feature>
<dbReference type="Pfam" id="PF01929">
    <property type="entry name" value="Ribosomal_L14e"/>
    <property type="match status" value="1"/>
</dbReference>
<dbReference type="GO" id="GO:0003735">
    <property type="term" value="F:structural constituent of ribosome"/>
    <property type="evidence" value="ECO:0000318"/>
    <property type="project" value="GO_Central"/>
</dbReference>
<evidence type="ECO:0000259" key="7">
    <source>
        <dbReference type="Pfam" id="PF01929"/>
    </source>
</evidence>
<accession>E9HBK7</accession>
<evidence type="ECO:0000259" key="6">
    <source>
        <dbReference type="Pfam" id="PF00467"/>
    </source>
</evidence>
<dbReference type="Gene3D" id="2.30.30.30">
    <property type="match status" value="1"/>
</dbReference>
<dbReference type="PANTHER" id="PTHR11127:SF2">
    <property type="entry name" value="LARGE RIBOSOMAL SUBUNIT PROTEIN EL14"/>
    <property type="match status" value="1"/>
</dbReference>
<dbReference type="InterPro" id="IPR039660">
    <property type="entry name" value="Ribosomal_eL14"/>
</dbReference>
<dbReference type="STRING" id="6669.E9HBK7"/>
<dbReference type="Pfam" id="PF00467">
    <property type="entry name" value="KOW"/>
    <property type="match status" value="1"/>
</dbReference>
<dbReference type="GO" id="GO:0006412">
    <property type="term" value="P:translation"/>
    <property type="evidence" value="ECO:0007669"/>
    <property type="project" value="InterPro"/>
</dbReference>
<dbReference type="GO" id="GO:0042273">
    <property type="term" value="P:ribosomal large subunit biogenesis"/>
    <property type="evidence" value="ECO:0000318"/>
    <property type="project" value="GO_Central"/>
</dbReference>
<evidence type="ECO:0000256" key="1">
    <source>
        <dbReference type="ARBA" id="ARBA00006592"/>
    </source>
</evidence>
<sequence>MPFTKFVETGRVVYIAKGPDAGKIAAIIDIIDQNRALLDGPCTGVPRQARRFTELHLTGLVTKVTRGCTERALRLAWEADKITDKWLATSWARRIEKREKRASLSDLERFKVARAKQARNKMIRTAFFAIRNRNTTGAKKAHARILKLREKSKAYNKAQKAEKKANKAKKA</sequence>
<proteinExistence type="inferred from homology"/>
<organism evidence="8 9">
    <name type="scientific">Daphnia pulex</name>
    <name type="common">Water flea</name>
    <dbReference type="NCBI Taxonomy" id="6669"/>
    <lineage>
        <taxon>Eukaryota</taxon>
        <taxon>Metazoa</taxon>
        <taxon>Ecdysozoa</taxon>
        <taxon>Arthropoda</taxon>
        <taxon>Crustacea</taxon>
        <taxon>Branchiopoda</taxon>
        <taxon>Diplostraca</taxon>
        <taxon>Cladocera</taxon>
        <taxon>Anomopoda</taxon>
        <taxon>Daphniidae</taxon>
        <taxon>Daphnia</taxon>
    </lineage>
</organism>
<evidence type="ECO:0000313" key="9">
    <source>
        <dbReference type="Proteomes" id="UP000000305"/>
    </source>
</evidence>
<dbReference type="InterPro" id="IPR002784">
    <property type="entry name" value="Ribosomal_eL14_dom"/>
</dbReference>
<dbReference type="InterPro" id="IPR014722">
    <property type="entry name" value="Rib_uL2_dom2"/>
</dbReference>
<dbReference type="OMA" id="MAMKRIA"/>
<dbReference type="GO" id="GO:0022625">
    <property type="term" value="C:cytosolic large ribosomal subunit"/>
    <property type="evidence" value="ECO:0000318"/>
    <property type="project" value="GO_Central"/>
</dbReference>
<dbReference type="HOGENOM" id="CLU_082438_2_0_1"/>
<dbReference type="SUPFAM" id="SSF50104">
    <property type="entry name" value="Translation proteins SH3-like domain"/>
    <property type="match status" value="1"/>
</dbReference>
<dbReference type="CDD" id="cd23702">
    <property type="entry name" value="eL14"/>
    <property type="match status" value="1"/>
</dbReference>
<dbReference type="KEGG" id="dpx:DAPPUDRAFT_231574"/>
<gene>
    <name evidence="8" type="ORF">DAPPUDRAFT_231574</name>
</gene>
<feature type="domain" description="KOW" evidence="6">
    <location>
        <begin position="10"/>
        <end position="38"/>
    </location>
</feature>
<dbReference type="InterPro" id="IPR005824">
    <property type="entry name" value="KOW"/>
</dbReference>
<dbReference type="OrthoDB" id="1875589at2759"/>
<dbReference type="InParanoid" id="E9HBK7"/>
<reference evidence="8 9" key="1">
    <citation type="journal article" date="2011" name="Science">
        <title>The ecoresponsive genome of Daphnia pulex.</title>
        <authorList>
            <person name="Colbourne J.K."/>
            <person name="Pfrender M.E."/>
            <person name="Gilbert D."/>
            <person name="Thomas W.K."/>
            <person name="Tucker A."/>
            <person name="Oakley T.H."/>
            <person name="Tokishita S."/>
            <person name="Aerts A."/>
            <person name="Arnold G.J."/>
            <person name="Basu M.K."/>
            <person name="Bauer D.J."/>
            <person name="Caceres C.E."/>
            <person name="Carmel L."/>
            <person name="Casola C."/>
            <person name="Choi J.H."/>
            <person name="Detter J.C."/>
            <person name="Dong Q."/>
            <person name="Dusheyko S."/>
            <person name="Eads B.D."/>
            <person name="Frohlich T."/>
            <person name="Geiler-Samerotte K.A."/>
            <person name="Gerlach D."/>
            <person name="Hatcher P."/>
            <person name="Jogdeo S."/>
            <person name="Krijgsveld J."/>
            <person name="Kriventseva E.V."/>
            <person name="Kultz D."/>
            <person name="Laforsch C."/>
            <person name="Lindquist E."/>
            <person name="Lopez J."/>
            <person name="Manak J.R."/>
            <person name="Muller J."/>
            <person name="Pangilinan J."/>
            <person name="Patwardhan R.P."/>
            <person name="Pitluck S."/>
            <person name="Pritham E.J."/>
            <person name="Rechtsteiner A."/>
            <person name="Rho M."/>
            <person name="Rogozin I.B."/>
            <person name="Sakarya O."/>
            <person name="Salamov A."/>
            <person name="Schaack S."/>
            <person name="Shapiro H."/>
            <person name="Shiga Y."/>
            <person name="Skalitzky C."/>
            <person name="Smith Z."/>
            <person name="Souvorov A."/>
            <person name="Sung W."/>
            <person name="Tang Z."/>
            <person name="Tsuchiya D."/>
            <person name="Tu H."/>
            <person name="Vos H."/>
            <person name="Wang M."/>
            <person name="Wolf Y.I."/>
            <person name="Yamagata H."/>
            <person name="Yamada T."/>
            <person name="Ye Y."/>
            <person name="Shaw J.R."/>
            <person name="Andrews J."/>
            <person name="Crease T.J."/>
            <person name="Tang H."/>
            <person name="Lucas S.M."/>
            <person name="Robertson H.M."/>
            <person name="Bork P."/>
            <person name="Koonin E.V."/>
            <person name="Zdobnov E.M."/>
            <person name="Grigoriev I.V."/>
            <person name="Lynch M."/>
            <person name="Boore J.L."/>
        </authorList>
    </citation>
    <scope>NUCLEOTIDE SEQUENCE [LARGE SCALE GENOMIC DNA]</scope>
</reference>
<evidence type="ECO:0000313" key="8">
    <source>
        <dbReference type="EMBL" id="EFX70900.1"/>
    </source>
</evidence>
<dbReference type="AlphaFoldDB" id="E9HBK7"/>
<evidence type="ECO:0000256" key="5">
    <source>
        <dbReference type="ARBA" id="ARBA00035318"/>
    </source>
</evidence>
<evidence type="ECO:0000256" key="3">
    <source>
        <dbReference type="ARBA" id="ARBA00023274"/>
    </source>
</evidence>
<dbReference type="PANTHER" id="PTHR11127">
    <property type="entry name" value="60S RIBOSOMAL PROTEIN L14"/>
    <property type="match status" value="1"/>
</dbReference>
<dbReference type="EMBL" id="GL732616">
    <property type="protein sequence ID" value="EFX70900.1"/>
    <property type="molecule type" value="Genomic_DNA"/>
</dbReference>
<comment type="similarity">
    <text evidence="1">Belongs to the eukaryotic ribosomal protein eL14 family.</text>
</comment>
<name>E9HBK7_DAPPU</name>
<dbReference type="FunCoup" id="E9HBK7">
    <property type="interactions" value="1135"/>
</dbReference>
<dbReference type="InterPro" id="IPR008991">
    <property type="entry name" value="Translation_prot_SH3-like_sf"/>
</dbReference>
<dbReference type="eggNOG" id="KOG3421">
    <property type="taxonomic scope" value="Eukaryota"/>
</dbReference>